<keyword evidence="4" id="KW-1185">Reference proteome</keyword>
<dbReference type="InterPro" id="IPR029063">
    <property type="entry name" value="SAM-dependent_MTases_sf"/>
</dbReference>
<evidence type="ECO:0000313" key="4">
    <source>
        <dbReference type="Proteomes" id="UP000664628"/>
    </source>
</evidence>
<comment type="caution">
    <text evidence="3">The sequence shown here is derived from an EMBL/GenBank/DDBJ whole genome shotgun (WGS) entry which is preliminary data.</text>
</comment>
<sequence length="246" mass="28126">MTSTANPVEEFKQERAERVATYAQPSDLREAAAAFNVTSNRDKYSYNFSWMGRPIIQYPQDMIAMQELIWDIKPDLIIETGIAHGGSLIYYASLMELIGKGEVIGIDIDIREHNRREIEAHPMFKRIQMIQGSAIDEELVAEVARRAEGKETIMVCLDSNHTHDHVLRELELYAPFVTVGSYCVVFDTIVEDMPKGAYERPWDVGNNPKTAVWEYLKTNDNFEIDHSIDNKLLISVAPEGYLKRVK</sequence>
<name>A0ABS3JJ72_9BACT</name>
<dbReference type="Pfam" id="PF04989">
    <property type="entry name" value="RMNT_CmcI"/>
    <property type="match status" value="1"/>
</dbReference>
<dbReference type="EMBL" id="JAFMYW010000004">
    <property type="protein sequence ID" value="MBO0950059.1"/>
    <property type="molecule type" value="Genomic_DNA"/>
</dbReference>
<gene>
    <name evidence="3" type="ORF">J2I46_15790</name>
</gene>
<evidence type="ECO:0000256" key="1">
    <source>
        <dbReference type="ARBA" id="ARBA00022603"/>
    </source>
</evidence>
<keyword evidence="1" id="KW-0489">Methyltransferase</keyword>
<dbReference type="RefSeq" id="WP_207330001.1">
    <property type="nucleotide sequence ID" value="NZ_JAFMYW010000004.1"/>
</dbReference>
<accession>A0ABS3JJ72</accession>
<proteinExistence type="predicted"/>
<reference evidence="3 4" key="1">
    <citation type="submission" date="2021-03" db="EMBL/GenBank/DDBJ databases">
        <title>Fibrella sp. HMF5405 genome sequencing and assembly.</title>
        <authorList>
            <person name="Kang H."/>
            <person name="Kim H."/>
            <person name="Bae S."/>
            <person name="Joh K."/>
        </authorList>
    </citation>
    <scope>NUCLEOTIDE SEQUENCE [LARGE SCALE GENOMIC DNA]</scope>
    <source>
        <strain evidence="3 4">HMF5405</strain>
    </source>
</reference>
<dbReference type="Proteomes" id="UP000664628">
    <property type="component" value="Unassembled WGS sequence"/>
</dbReference>
<organism evidence="3 4">
    <name type="scientific">Fibrella forsythiae</name>
    <dbReference type="NCBI Taxonomy" id="2817061"/>
    <lineage>
        <taxon>Bacteria</taxon>
        <taxon>Pseudomonadati</taxon>
        <taxon>Bacteroidota</taxon>
        <taxon>Cytophagia</taxon>
        <taxon>Cytophagales</taxon>
        <taxon>Spirosomataceae</taxon>
        <taxon>Fibrella</taxon>
    </lineage>
</organism>
<dbReference type="PANTHER" id="PTHR40048:SF1">
    <property type="entry name" value="RHAMNOSYL O-METHYLTRANSFERASE"/>
    <property type="match status" value="1"/>
</dbReference>
<dbReference type="Gene3D" id="3.40.50.150">
    <property type="entry name" value="Vaccinia Virus protein VP39"/>
    <property type="match status" value="1"/>
</dbReference>
<keyword evidence="2" id="KW-0808">Transferase</keyword>
<protein>
    <submittedName>
        <fullName evidence="3">Cephalosporin hydroxylase family protein</fullName>
    </submittedName>
</protein>
<dbReference type="PANTHER" id="PTHR40048">
    <property type="entry name" value="RHAMNOSYL O-METHYLTRANSFERASE"/>
    <property type="match status" value="1"/>
</dbReference>
<dbReference type="InterPro" id="IPR007072">
    <property type="entry name" value="RNMT_CmcI"/>
</dbReference>
<evidence type="ECO:0000256" key="2">
    <source>
        <dbReference type="ARBA" id="ARBA00022679"/>
    </source>
</evidence>
<dbReference type="SUPFAM" id="SSF53335">
    <property type="entry name" value="S-adenosyl-L-methionine-dependent methyltransferases"/>
    <property type="match status" value="1"/>
</dbReference>
<evidence type="ECO:0000313" key="3">
    <source>
        <dbReference type="EMBL" id="MBO0950059.1"/>
    </source>
</evidence>